<feature type="domain" description="DUF4178" evidence="2">
    <location>
        <begin position="56"/>
        <end position="189"/>
    </location>
</feature>
<dbReference type="RefSeq" id="WP_073394625.1">
    <property type="nucleotide sequence ID" value="NZ_FRBX01000002.1"/>
</dbReference>
<evidence type="ECO:0000313" key="4">
    <source>
        <dbReference type="EMBL" id="SHM06098.1"/>
    </source>
</evidence>
<dbReference type="InterPro" id="IPR025235">
    <property type="entry name" value="DUF4178"/>
</dbReference>
<evidence type="ECO:0000259" key="2">
    <source>
        <dbReference type="Pfam" id="PF13785"/>
    </source>
</evidence>
<dbReference type="EMBL" id="MUHB01000007">
    <property type="protein sequence ID" value="OXB05677.1"/>
    <property type="molecule type" value="Genomic_DNA"/>
</dbReference>
<proteinExistence type="predicted"/>
<keyword evidence="1" id="KW-0812">Transmembrane</keyword>
<feature type="transmembrane region" description="Helical" evidence="1">
    <location>
        <begin position="222"/>
        <end position="240"/>
    </location>
</feature>
<comment type="caution">
    <text evidence="3">The sequence shown here is derived from an EMBL/GenBank/DDBJ whole genome shotgun (WGS) entry which is preliminary data.</text>
</comment>
<keyword evidence="5" id="KW-1185">Reference proteome</keyword>
<protein>
    <recommendedName>
        <fullName evidence="2">DUF4178 domain-containing protein</fullName>
    </recommendedName>
</protein>
<gene>
    <name evidence="3" type="ORF">B0A72_06555</name>
    <name evidence="4" type="ORF">SAMN05444387_1820</name>
</gene>
<dbReference type="EMBL" id="FRBX01000002">
    <property type="protein sequence ID" value="SHM06098.1"/>
    <property type="molecule type" value="Genomic_DNA"/>
</dbReference>
<evidence type="ECO:0000256" key="1">
    <source>
        <dbReference type="SAM" id="Phobius"/>
    </source>
</evidence>
<organism evidence="3 6">
    <name type="scientific">Flavobacterium pectinovorum</name>
    <dbReference type="NCBI Taxonomy" id="29533"/>
    <lineage>
        <taxon>Bacteria</taxon>
        <taxon>Pseudomonadati</taxon>
        <taxon>Bacteroidota</taxon>
        <taxon>Flavobacteriia</taxon>
        <taxon>Flavobacteriales</taxon>
        <taxon>Flavobacteriaceae</taxon>
        <taxon>Flavobacterium</taxon>
    </lineage>
</organism>
<evidence type="ECO:0000313" key="3">
    <source>
        <dbReference type="EMBL" id="OXB05677.1"/>
    </source>
</evidence>
<feature type="transmembrane region" description="Helical" evidence="1">
    <location>
        <begin position="374"/>
        <end position="391"/>
    </location>
</feature>
<name>A0AB36P368_9FLAO</name>
<reference evidence="4 5" key="2">
    <citation type="submission" date="2016-11" db="EMBL/GenBank/DDBJ databases">
        <authorList>
            <person name="Varghese N."/>
            <person name="Submissions S."/>
        </authorList>
    </citation>
    <scope>NUCLEOTIDE SEQUENCE [LARGE SCALE GENOMIC DNA]</scope>
    <source>
        <strain evidence="4 5">DSM 6368</strain>
    </source>
</reference>
<dbReference type="Pfam" id="PF13785">
    <property type="entry name" value="DUF4178"/>
    <property type="match status" value="1"/>
</dbReference>
<dbReference type="Proteomes" id="UP000198431">
    <property type="component" value="Unassembled WGS sequence"/>
</dbReference>
<dbReference type="Proteomes" id="UP000184216">
    <property type="component" value="Unassembled WGS sequence"/>
</dbReference>
<accession>A0AB36P368</accession>
<evidence type="ECO:0000313" key="5">
    <source>
        <dbReference type="Proteomes" id="UP000184216"/>
    </source>
</evidence>
<sequence>MKIPCYGCDTVTELEVGFEVINFVCPNCQSLYAVDSEGKFRRKSQYKNTLNDYTLQIGDKGFLKGSDYTVTGILDKNIYPNYRWTEYILQNSEKEFLYLSESKGHWILLTEMEETFGVRTHPLILEHNNEDYNIYEYSDTEIVNAQGFFDFALPNNTLIHLVEYIRPPYMISVERMNGVETAFYGEYIKKDKIKKAFSRSFMPYQSGVNIIEPFQFDIRNTAIIFCIFALIIITANWFIYKDQAEQNVFYKEITFSDIDNKEITSSSFTLNGGSAPLTIHVSTEVDNSWANVNIALINENTNDEIYASKDIEYYHGYSDGESWSEGAQSEEFNICGVKGGKYHLLITPLKAPEDLNNKVIKINVVWNQPSNRNVWIIVIFMIIVFLVIRFFKLNFEKTRWADSNYSPYSE</sequence>
<dbReference type="AlphaFoldDB" id="A0AB36P368"/>
<keyword evidence="1" id="KW-1133">Transmembrane helix</keyword>
<evidence type="ECO:0000313" key="6">
    <source>
        <dbReference type="Proteomes" id="UP000198431"/>
    </source>
</evidence>
<keyword evidence="1" id="KW-0472">Membrane</keyword>
<reference evidence="3 6" key="1">
    <citation type="submission" date="2016-11" db="EMBL/GenBank/DDBJ databases">
        <title>Whole genomes of Flavobacteriaceae.</title>
        <authorList>
            <person name="Stine C."/>
            <person name="Li C."/>
            <person name="Tadesse D."/>
        </authorList>
    </citation>
    <scope>NUCLEOTIDE SEQUENCE [LARGE SCALE GENOMIC DNA]</scope>
    <source>
        <strain evidence="3 6">ATCC 19366</strain>
    </source>
</reference>